<feature type="region of interest" description="Disordered" evidence="1">
    <location>
        <begin position="1"/>
        <end position="31"/>
    </location>
</feature>
<feature type="region of interest" description="Disordered" evidence="1">
    <location>
        <begin position="47"/>
        <end position="98"/>
    </location>
</feature>
<dbReference type="AlphaFoldDB" id="A0AAE8SY17"/>
<feature type="compositionally biased region" description="Low complexity" evidence="1">
    <location>
        <begin position="79"/>
        <end position="98"/>
    </location>
</feature>
<reference evidence="2" key="1">
    <citation type="submission" date="2018-03" db="EMBL/GenBank/DDBJ databases">
        <authorList>
            <person name="Guldener U."/>
        </authorList>
    </citation>
    <scope>NUCLEOTIDE SEQUENCE</scope>
</reference>
<evidence type="ECO:0000256" key="1">
    <source>
        <dbReference type="SAM" id="MobiDB-lite"/>
    </source>
</evidence>
<accession>A0AAE8SY17</accession>
<name>A0AAE8SY17_9PEZI</name>
<feature type="compositionally biased region" description="Low complexity" evidence="1">
    <location>
        <begin position="15"/>
        <end position="31"/>
    </location>
</feature>
<evidence type="ECO:0000313" key="3">
    <source>
        <dbReference type="Proteomes" id="UP001187682"/>
    </source>
</evidence>
<proteinExistence type="predicted"/>
<dbReference type="Proteomes" id="UP001187682">
    <property type="component" value="Unassembled WGS sequence"/>
</dbReference>
<organism evidence="2 3">
    <name type="scientific">Cephalotrichum gorgonifer</name>
    <dbReference type="NCBI Taxonomy" id="2041049"/>
    <lineage>
        <taxon>Eukaryota</taxon>
        <taxon>Fungi</taxon>
        <taxon>Dikarya</taxon>
        <taxon>Ascomycota</taxon>
        <taxon>Pezizomycotina</taxon>
        <taxon>Sordariomycetes</taxon>
        <taxon>Hypocreomycetidae</taxon>
        <taxon>Microascales</taxon>
        <taxon>Microascaceae</taxon>
        <taxon>Cephalotrichum</taxon>
    </lineage>
</organism>
<evidence type="ECO:0000313" key="2">
    <source>
        <dbReference type="EMBL" id="SPO05431.1"/>
    </source>
</evidence>
<keyword evidence="3" id="KW-1185">Reference proteome</keyword>
<gene>
    <name evidence="2" type="ORF">DNG_08118</name>
</gene>
<protein>
    <submittedName>
        <fullName evidence="2">Uncharacterized protein</fullName>
    </submittedName>
</protein>
<feature type="compositionally biased region" description="Basic residues" evidence="1">
    <location>
        <begin position="1"/>
        <end position="13"/>
    </location>
</feature>
<dbReference type="EMBL" id="ONZQ02000013">
    <property type="protein sequence ID" value="SPO05431.1"/>
    <property type="molecule type" value="Genomic_DNA"/>
</dbReference>
<comment type="caution">
    <text evidence="2">The sequence shown here is derived from an EMBL/GenBank/DDBJ whole genome shotgun (WGS) entry which is preliminary data.</text>
</comment>
<sequence length="98" mass="9807">MAPRKPAARKSKVVAKAPSAPESTPPAAVSLDPSSLAAASSLAVNLAPVNPPSTDSDLSMPIAPTPGTGLSPEGSPIYTTQSPTTQPTSTTTSYNFNS</sequence>